<evidence type="ECO:0000313" key="4">
    <source>
        <dbReference type="EMBL" id="KAL1857095.1"/>
    </source>
</evidence>
<evidence type="ECO:0000313" key="5">
    <source>
        <dbReference type="Proteomes" id="UP001583177"/>
    </source>
</evidence>
<gene>
    <name evidence="4" type="ORF">Daus18300_010438</name>
</gene>
<sequence length="291" mass="31372">MADVNNENEKHVADAGGGVKGKEDTERLKKRIQRHYDVTSDQFLKVWGEHIHHGYFKSPSDTAEQAQLNQVIQLAESSGLSAGSTVLDVGCGIGGTARYLARERGCRVTAMTNSRRQVEIARELAAAEVAKLGSASSSPPSPPAPTPPSAPGASSSTSTDDFVQYPGAGVGAVRVLQLDVERMRERLGGETFDCVWVSEVVFHLHDRQLFFDSAAALLAPGGRLVVADIFRAAADPAAAPKRTQKELASIRRNHLCPELGTVDEYGQMARGAGLRQRDEPLDITKNVTKTW</sequence>
<evidence type="ECO:0000256" key="1">
    <source>
        <dbReference type="ARBA" id="ARBA00022679"/>
    </source>
</evidence>
<dbReference type="Pfam" id="PF02353">
    <property type="entry name" value="CMAS"/>
    <property type="match status" value="1"/>
</dbReference>
<name>A0ABR3WAI5_9PEZI</name>
<dbReference type="GO" id="GO:0050342">
    <property type="term" value="F:tocopherol C-methyltransferase activity"/>
    <property type="evidence" value="ECO:0007669"/>
    <property type="project" value="UniProtKB-EC"/>
</dbReference>
<feature type="region of interest" description="Disordered" evidence="2">
    <location>
        <begin position="1"/>
        <end position="26"/>
    </location>
</feature>
<evidence type="ECO:0000256" key="2">
    <source>
        <dbReference type="SAM" id="MobiDB-lite"/>
    </source>
</evidence>
<dbReference type="SUPFAM" id="SSF53335">
    <property type="entry name" value="S-adenosyl-L-methionine-dependent methyltransferases"/>
    <property type="match status" value="1"/>
</dbReference>
<dbReference type="EC" id="2.1.1.95" evidence="4"/>
<feature type="domain" description="Methyltransferase type 11" evidence="3">
    <location>
        <begin position="169"/>
        <end position="226"/>
    </location>
</feature>
<keyword evidence="1 4" id="KW-0808">Transferase</keyword>
<dbReference type="PANTHER" id="PTHR44068:SF11">
    <property type="entry name" value="GERANYL DIPHOSPHATE 2-C-METHYLTRANSFERASE"/>
    <property type="match status" value="1"/>
</dbReference>
<dbReference type="EMBL" id="JAWRVE010000115">
    <property type="protein sequence ID" value="KAL1857095.1"/>
    <property type="molecule type" value="Genomic_DNA"/>
</dbReference>
<dbReference type="Gene3D" id="3.40.50.150">
    <property type="entry name" value="Vaccinia Virus protein VP39"/>
    <property type="match status" value="1"/>
</dbReference>
<organism evidence="4 5">
    <name type="scientific">Diaporthe australafricana</name>
    <dbReference type="NCBI Taxonomy" id="127596"/>
    <lineage>
        <taxon>Eukaryota</taxon>
        <taxon>Fungi</taxon>
        <taxon>Dikarya</taxon>
        <taxon>Ascomycota</taxon>
        <taxon>Pezizomycotina</taxon>
        <taxon>Sordariomycetes</taxon>
        <taxon>Sordariomycetidae</taxon>
        <taxon>Diaporthales</taxon>
        <taxon>Diaporthaceae</taxon>
        <taxon>Diaporthe</taxon>
    </lineage>
</organism>
<dbReference type="CDD" id="cd02440">
    <property type="entry name" value="AdoMet_MTases"/>
    <property type="match status" value="1"/>
</dbReference>
<keyword evidence="4" id="KW-0489">Methyltransferase</keyword>
<feature type="compositionally biased region" description="Pro residues" evidence="2">
    <location>
        <begin position="139"/>
        <end position="150"/>
    </location>
</feature>
<proteinExistence type="predicted"/>
<dbReference type="GO" id="GO:0032259">
    <property type="term" value="P:methylation"/>
    <property type="evidence" value="ECO:0007669"/>
    <property type="project" value="UniProtKB-KW"/>
</dbReference>
<feature type="region of interest" description="Disordered" evidence="2">
    <location>
        <begin position="131"/>
        <end position="161"/>
    </location>
</feature>
<evidence type="ECO:0000259" key="3">
    <source>
        <dbReference type="Pfam" id="PF08241"/>
    </source>
</evidence>
<dbReference type="PANTHER" id="PTHR44068">
    <property type="entry name" value="ZGC:194242"/>
    <property type="match status" value="1"/>
</dbReference>
<reference evidence="4 5" key="1">
    <citation type="journal article" date="2024" name="IMA Fungus">
        <title>IMA Genome - F19 : A genome assembly and annotation guide to empower mycologists, including annotated draft genome sequences of Ceratocystis pirilliformis, Diaporthe australafricana, Fusarium ophioides, Paecilomyces lecythidis, and Sporothrix stenoceras.</title>
        <authorList>
            <person name="Aylward J."/>
            <person name="Wilson A.M."/>
            <person name="Visagie C.M."/>
            <person name="Spraker J."/>
            <person name="Barnes I."/>
            <person name="Buitendag C."/>
            <person name="Ceriani C."/>
            <person name="Del Mar Angel L."/>
            <person name="du Plessis D."/>
            <person name="Fuchs T."/>
            <person name="Gasser K."/>
            <person name="Kramer D."/>
            <person name="Li W."/>
            <person name="Munsamy K."/>
            <person name="Piso A."/>
            <person name="Price J.L."/>
            <person name="Sonnekus B."/>
            <person name="Thomas C."/>
            <person name="van der Nest A."/>
            <person name="van Dijk A."/>
            <person name="van Heerden A."/>
            <person name="van Vuuren N."/>
            <person name="Yilmaz N."/>
            <person name="Duong T.A."/>
            <person name="van der Merwe N.A."/>
            <person name="Wingfield M.J."/>
            <person name="Wingfield B.D."/>
        </authorList>
    </citation>
    <scope>NUCLEOTIDE SEQUENCE [LARGE SCALE GENOMIC DNA]</scope>
    <source>
        <strain evidence="4 5">CMW 18300</strain>
    </source>
</reference>
<dbReference type="Proteomes" id="UP001583177">
    <property type="component" value="Unassembled WGS sequence"/>
</dbReference>
<protein>
    <submittedName>
        <fullName evidence="4">Secondary metabolism biosynthetic enzyme</fullName>
        <ecNumber evidence="4">2.1.1.95</ecNumber>
    </submittedName>
</protein>
<accession>A0ABR3WAI5</accession>
<dbReference type="InterPro" id="IPR050447">
    <property type="entry name" value="Erg6_SMT_methyltransf"/>
</dbReference>
<dbReference type="InterPro" id="IPR029063">
    <property type="entry name" value="SAM-dependent_MTases_sf"/>
</dbReference>
<dbReference type="InterPro" id="IPR013216">
    <property type="entry name" value="Methyltransf_11"/>
</dbReference>
<comment type="caution">
    <text evidence="4">The sequence shown here is derived from an EMBL/GenBank/DDBJ whole genome shotgun (WGS) entry which is preliminary data.</text>
</comment>
<keyword evidence="5" id="KW-1185">Reference proteome</keyword>
<dbReference type="Pfam" id="PF08241">
    <property type="entry name" value="Methyltransf_11"/>
    <property type="match status" value="1"/>
</dbReference>